<name>A0A8B8HMN6_VANTA</name>
<evidence type="ECO:0000313" key="1">
    <source>
        <dbReference type="Proteomes" id="UP001652626"/>
    </source>
</evidence>
<dbReference type="OrthoDB" id="6918404at2759"/>
<organism evidence="1 2">
    <name type="scientific">Vanessa tameamea</name>
    <name type="common">Kamehameha butterfly</name>
    <dbReference type="NCBI Taxonomy" id="334116"/>
    <lineage>
        <taxon>Eukaryota</taxon>
        <taxon>Metazoa</taxon>
        <taxon>Ecdysozoa</taxon>
        <taxon>Arthropoda</taxon>
        <taxon>Hexapoda</taxon>
        <taxon>Insecta</taxon>
        <taxon>Pterygota</taxon>
        <taxon>Neoptera</taxon>
        <taxon>Endopterygota</taxon>
        <taxon>Lepidoptera</taxon>
        <taxon>Glossata</taxon>
        <taxon>Ditrysia</taxon>
        <taxon>Papilionoidea</taxon>
        <taxon>Nymphalidae</taxon>
        <taxon>Nymphalinae</taxon>
        <taxon>Vanessa</taxon>
    </lineage>
</organism>
<dbReference type="AlphaFoldDB" id="A0A8B8HMN6"/>
<dbReference type="RefSeq" id="XP_026485810.1">
    <property type="nucleotide sequence ID" value="XM_026630025.2"/>
</dbReference>
<protein>
    <submittedName>
        <fullName evidence="2">Uncharacterized protein LOC113393239</fullName>
    </submittedName>
</protein>
<accession>A0A8B8HMN6</accession>
<gene>
    <name evidence="2" type="primary">LOC113393239</name>
</gene>
<sequence>MIISHDFPLHPAFTTPWYKTQVQSRAVTNVVIESNAMRHHIIYLSVSLALLFLLIDSTLQDQSSVDNPVYLLKTTTLIREKRQLEDLENDEYPTPSAQEAGEESGFWDKVVKVALRLFNKFIEWLNSS</sequence>
<dbReference type="Proteomes" id="UP001652626">
    <property type="component" value="Chromosome 6"/>
</dbReference>
<dbReference type="GeneID" id="113393239"/>
<reference evidence="2" key="1">
    <citation type="submission" date="2025-08" db="UniProtKB">
        <authorList>
            <consortium name="RefSeq"/>
        </authorList>
    </citation>
    <scope>IDENTIFICATION</scope>
    <source>
        <tissue evidence="2">Whole body</tissue>
    </source>
</reference>
<keyword evidence="1" id="KW-1185">Reference proteome</keyword>
<evidence type="ECO:0000313" key="2">
    <source>
        <dbReference type="RefSeq" id="XP_026485810.1"/>
    </source>
</evidence>
<proteinExistence type="predicted"/>